<dbReference type="EMBL" id="CACRXK020010785">
    <property type="protein sequence ID" value="CAB4020105.1"/>
    <property type="molecule type" value="Genomic_DNA"/>
</dbReference>
<name>A0A6S7ILU6_PARCT</name>
<comment type="caution">
    <text evidence="1">The sequence shown here is derived from an EMBL/GenBank/DDBJ whole genome shotgun (WGS) entry which is preliminary data.</text>
</comment>
<evidence type="ECO:0000313" key="1">
    <source>
        <dbReference type="EMBL" id="CAB4020105.1"/>
    </source>
</evidence>
<protein>
    <submittedName>
        <fullName evidence="1">Uncharacterized protein</fullName>
    </submittedName>
</protein>
<keyword evidence="2" id="KW-1185">Reference proteome</keyword>
<dbReference type="AlphaFoldDB" id="A0A6S7ILU6"/>
<dbReference type="Proteomes" id="UP001152795">
    <property type="component" value="Unassembled WGS sequence"/>
</dbReference>
<accession>A0A6S7ILU6</accession>
<reference evidence="1" key="1">
    <citation type="submission" date="2020-04" db="EMBL/GenBank/DDBJ databases">
        <authorList>
            <person name="Alioto T."/>
            <person name="Alioto T."/>
            <person name="Gomez Garrido J."/>
        </authorList>
    </citation>
    <scope>NUCLEOTIDE SEQUENCE</scope>
    <source>
        <strain evidence="1">A484AB</strain>
    </source>
</reference>
<proteinExistence type="predicted"/>
<evidence type="ECO:0000313" key="2">
    <source>
        <dbReference type="Proteomes" id="UP001152795"/>
    </source>
</evidence>
<gene>
    <name evidence="1" type="ORF">PACLA_8A035158</name>
</gene>
<sequence length="166" mass="19387">MSHVPHLIKTARNCLIVDHERKRNEQIKPYESADDERLLVWMKDTFMKYFDDWKTSIKTTKGNFTLKEKRCFCLIRHMKALRYQLTPMLKAINFLISEGFSIKYVLLEHFMQDVIEDYFGHQGTQRGRSDNPSAEQFGYNKLTIAVKRDIVTSVSGNTGGQYGKAK</sequence>
<organism evidence="1 2">
    <name type="scientific">Paramuricea clavata</name>
    <name type="common">Red gorgonian</name>
    <name type="synonym">Violescent sea-whip</name>
    <dbReference type="NCBI Taxonomy" id="317549"/>
    <lineage>
        <taxon>Eukaryota</taxon>
        <taxon>Metazoa</taxon>
        <taxon>Cnidaria</taxon>
        <taxon>Anthozoa</taxon>
        <taxon>Octocorallia</taxon>
        <taxon>Malacalcyonacea</taxon>
        <taxon>Plexauridae</taxon>
        <taxon>Paramuricea</taxon>
    </lineage>
</organism>